<keyword evidence="3" id="KW-1185">Reference proteome</keyword>
<evidence type="ECO:0000313" key="2">
    <source>
        <dbReference type="EMBL" id="EJK65279.1"/>
    </source>
</evidence>
<sequence>SKPNLFHLPIPGPDGVEELNRQQQEERKVELDGDAADARTQRNCRWMPPSTLNVIGPSREPNGNLEVISTQSHESEIDLSHQTTTPVRPILEKPQKTPYCKAFYNDIERRLAAIAEFPELVGAEIDHRIQPHRPRQSAAAVPMTIALTHIRALRRLYDCVPYDRVEERRAGVWPTSTSLVRRGAIVENRRQQGPGSLPDGEDDTGERGDGEVRRGSPRRGGASPAGEGGCDTRTQQSALLTEASYSFVGRLFIVRIQLRAVSWNRPAALFPSAPSDPRRGPSFESYRKLCQGAPVRARLPRPRRDGDAPSSRSSPGPPGDGATPGSKARAKGPWPDPPRRTSCWRSVVPTAGPYPPAAGFGRTAPRAVVGGGGNLGRLPRA</sequence>
<evidence type="ECO:0000313" key="3">
    <source>
        <dbReference type="Proteomes" id="UP000266841"/>
    </source>
</evidence>
<proteinExistence type="predicted"/>
<feature type="non-terminal residue" evidence="2">
    <location>
        <position position="1"/>
    </location>
</feature>
<gene>
    <name evidence="2" type="ORF">THAOC_13880</name>
</gene>
<organism evidence="2 3">
    <name type="scientific">Thalassiosira oceanica</name>
    <name type="common">Marine diatom</name>
    <dbReference type="NCBI Taxonomy" id="159749"/>
    <lineage>
        <taxon>Eukaryota</taxon>
        <taxon>Sar</taxon>
        <taxon>Stramenopiles</taxon>
        <taxon>Ochrophyta</taxon>
        <taxon>Bacillariophyta</taxon>
        <taxon>Coscinodiscophyceae</taxon>
        <taxon>Thalassiosirophycidae</taxon>
        <taxon>Thalassiosirales</taxon>
        <taxon>Thalassiosiraceae</taxon>
        <taxon>Thalassiosira</taxon>
    </lineage>
</organism>
<feature type="region of interest" description="Disordered" evidence="1">
    <location>
        <begin position="290"/>
        <end position="381"/>
    </location>
</feature>
<feature type="compositionally biased region" description="Basic and acidic residues" evidence="1">
    <location>
        <begin position="18"/>
        <end position="37"/>
    </location>
</feature>
<dbReference type="EMBL" id="AGNL01016071">
    <property type="protein sequence ID" value="EJK65279.1"/>
    <property type="molecule type" value="Genomic_DNA"/>
</dbReference>
<feature type="region of interest" description="Disordered" evidence="1">
    <location>
        <begin position="1"/>
        <end position="37"/>
    </location>
</feature>
<comment type="caution">
    <text evidence="2">The sequence shown here is derived from an EMBL/GenBank/DDBJ whole genome shotgun (WGS) entry which is preliminary data.</text>
</comment>
<name>K0SK02_THAOC</name>
<reference evidence="2 3" key="1">
    <citation type="journal article" date="2012" name="Genome Biol.">
        <title>Genome and low-iron response of an oceanic diatom adapted to chronic iron limitation.</title>
        <authorList>
            <person name="Lommer M."/>
            <person name="Specht M."/>
            <person name="Roy A.S."/>
            <person name="Kraemer L."/>
            <person name="Andreson R."/>
            <person name="Gutowska M.A."/>
            <person name="Wolf J."/>
            <person name="Bergner S.V."/>
            <person name="Schilhabel M.B."/>
            <person name="Klostermeier U.C."/>
            <person name="Beiko R.G."/>
            <person name="Rosenstiel P."/>
            <person name="Hippler M."/>
            <person name="Laroche J."/>
        </authorList>
    </citation>
    <scope>NUCLEOTIDE SEQUENCE [LARGE SCALE GENOMIC DNA]</scope>
    <source>
        <strain evidence="2 3">CCMP1005</strain>
    </source>
</reference>
<feature type="region of interest" description="Disordered" evidence="1">
    <location>
        <begin position="184"/>
        <end position="232"/>
    </location>
</feature>
<protein>
    <submittedName>
        <fullName evidence="2">Uncharacterized protein</fullName>
    </submittedName>
</protein>
<evidence type="ECO:0000256" key="1">
    <source>
        <dbReference type="SAM" id="MobiDB-lite"/>
    </source>
</evidence>
<dbReference type="Proteomes" id="UP000266841">
    <property type="component" value="Unassembled WGS sequence"/>
</dbReference>
<dbReference type="AlphaFoldDB" id="K0SK02"/>
<accession>K0SK02</accession>
<feature type="compositionally biased region" description="Basic and acidic residues" evidence="1">
    <location>
        <begin position="205"/>
        <end position="214"/>
    </location>
</feature>